<keyword evidence="4 5" id="KW-0539">Nucleus</keyword>
<evidence type="ECO:0000259" key="8">
    <source>
        <dbReference type="PROSITE" id="PS50071"/>
    </source>
</evidence>
<feature type="compositionally biased region" description="Polar residues" evidence="7">
    <location>
        <begin position="522"/>
        <end position="534"/>
    </location>
</feature>
<dbReference type="GeneID" id="37032834"/>
<dbReference type="Gene3D" id="1.10.10.60">
    <property type="entry name" value="Homeodomain-like"/>
    <property type="match status" value="1"/>
</dbReference>
<feature type="region of interest" description="Disordered" evidence="7">
    <location>
        <begin position="198"/>
        <end position="249"/>
    </location>
</feature>
<keyword evidence="3 5" id="KW-0371">Homeobox</keyword>
<feature type="region of interest" description="Disordered" evidence="7">
    <location>
        <begin position="513"/>
        <end position="534"/>
    </location>
</feature>
<evidence type="ECO:0000256" key="3">
    <source>
        <dbReference type="ARBA" id="ARBA00023155"/>
    </source>
</evidence>
<dbReference type="InterPro" id="IPR057939">
    <property type="entry name" value="TRF2_HOY1_PH"/>
</dbReference>
<dbReference type="PANTHER" id="PTHR24324">
    <property type="entry name" value="HOMEOBOX PROTEIN HHEX"/>
    <property type="match status" value="1"/>
</dbReference>
<reference evidence="9 10" key="1">
    <citation type="journal article" date="2018" name="Mol. Biol. Evol.">
        <title>Broad Genomic Sampling Reveals a Smut Pathogenic Ancestry of the Fungal Clade Ustilaginomycotina.</title>
        <authorList>
            <person name="Kijpornyongpan T."/>
            <person name="Mondo S.J."/>
            <person name="Barry K."/>
            <person name="Sandor L."/>
            <person name="Lee J."/>
            <person name="Lipzen A."/>
            <person name="Pangilinan J."/>
            <person name="LaButti K."/>
            <person name="Hainaut M."/>
            <person name="Henrissat B."/>
            <person name="Grigoriev I.V."/>
            <person name="Spatafora J.W."/>
            <person name="Aime M.C."/>
        </authorList>
    </citation>
    <scope>NUCLEOTIDE SEQUENCE [LARGE SCALE GENOMIC DNA]</scope>
    <source>
        <strain evidence="9 10">MCA 4658</strain>
    </source>
</reference>
<dbReference type="Pfam" id="PF00046">
    <property type="entry name" value="Homeodomain"/>
    <property type="match status" value="1"/>
</dbReference>
<dbReference type="PANTHER" id="PTHR24324:SF5">
    <property type="entry name" value="HEMATOPOIETICALLY-EXPRESSED HOMEOBOX PROTEIN HHEX"/>
    <property type="match status" value="1"/>
</dbReference>
<gene>
    <name evidence="9" type="ORF">IE81DRAFT_210090</name>
</gene>
<comment type="subcellular location">
    <subcellularLocation>
        <location evidence="1 5 6">Nucleus</location>
    </subcellularLocation>
</comment>
<evidence type="ECO:0000313" key="10">
    <source>
        <dbReference type="Proteomes" id="UP000245783"/>
    </source>
</evidence>
<name>A0A316W5V0_9BASI</name>
<dbReference type="InParanoid" id="A0A316W5V0"/>
<feature type="DNA-binding region" description="Homeobox" evidence="5">
    <location>
        <begin position="114"/>
        <end position="173"/>
    </location>
</feature>
<evidence type="ECO:0000256" key="1">
    <source>
        <dbReference type="ARBA" id="ARBA00004123"/>
    </source>
</evidence>
<dbReference type="SMART" id="SM00389">
    <property type="entry name" value="HOX"/>
    <property type="match status" value="1"/>
</dbReference>
<proteinExistence type="predicted"/>
<dbReference type="OrthoDB" id="6159439at2759"/>
<dbReference type="InterPro" id="IPR009057">
    <property type="entry name" value="Homeodomain-like_sf"/>
</dbReference>
<dbReference type="SUPFAM" id="SSF46689">
    <property type="entry name" value="Homeodomain-like"/>
    <property type="match status" value="1"/>
</dbReference>
<dbReference type="RefSeq" id="XP_025372417.1">
    <property type="nucleotide sequence ID" value="XM_025510964.1"/>
</dbReference>
<dbReference type="Proteomes" id="UP000245783">
    <property type="component" value="Unassembled WGS sequence"/>
</dbReference>
<dbReference type="EMBL" id="KZ819356">
    <property type="protein sequence ID" value="PWN45257.1"/>
    <property type="molecule type" value="Genomic_DNA"/>
</dbReference>
<dbReference type="CDD" id="cd00086">
    <property type="entry name" value="homeodomain"/>
    <property type="match status" value="1"/>
</dbReference>
<evidence type="ECO:0000256" key="7">
    <source>
        <dbReference type="SAM" id="MobiDB-lite"/>
    </source>
</evidence>
<feature type="domain" description="Homeobox" evidence="8">
    <location>
        <begin position="112"/>
        <end position="172"/>
    </location>
</feature>
<dbReference type="Pfam" id="PF24818">
    <property type="entry name" value="PH_TRF2_HOY1"/>
    <property type="match status" value="1"/>
</dbReference>
<keyword evidence="2 5" id="KW-0238">DNA-binding</keyword>
<dbReference type="InterPro" id="IPR051000">
    <property type="entry name" value="Homeobox_DNA-bind_prot"/>
</dbReference>
<dbReference type="GO" id="GO:0030154">
    <property type="term" value="P:cell differentiation"/>
    <property type="evidence" value="ECO:0007669"/>
    <property type="project" value="TreeGrafter"/>
</dbReference>
<organism evidence="9 10">
    <name type="scientific">Ceraceosorus guamensis</name>
    <dbReference type="NCBI Taxonomy" id="1522189"/>
    <lineage>
        <taxon>Eukaryota</taxon>
        <taxon>Fungi</taxon>
        <taxon>Dikarya</taxon>
        <taxon>Basidiomycota</taxon>
        <taxon>Ustilaginomycotina</taxon>
        <taxon>Exobasidiomycetes</taxon>
        <taxon>Ceraceosorales</taxon>
        <taxon>Ceraceosoraceae</taxon>
        <taxon>Ceraceosorus</taxon>
    </lineage>
</organism>
<feature type="region of interest" description="Disordered" evidence="7">
    <location>
        <begin position="51"/>
        <end position="118"/>
    </location>
</feature>
<evidence type="ECO:0000256" key="5">
    <source>
        <dbReference type="PROSITE-ProRule" id="PRU00108"/>
    </source>
</evidence>
<accession>A0A316W5V0</accession>
<evidence type="ECO:0000256" key="6">
    <source>
        <dbReference type="RuleBase" id="RU000682"/>
    </source>
</evidence>
<dbReference type="InterPro" id="IPR001356">
    <property type="entry name" value="HD"/>
</dbReference>
<evidence type="ECO:0000256" key="4">
    <source>
        <dbReference type="ARBA" id="ARBA00023242"/>
    </source>
</evidence>
<keyword evidence="10" id="KW-1185">Reference proteome</keyword>
<feature type="compositionally biased region" description="Low complexity" evidence="7">
    <location>
        <begin position="694"/>
        <end position="714"/>
    </location>
</feature>
<evidence type="ECO:0000256" key="2">
    <source>
        <dbReference type="ARBA" id="ARBA00023125"/>
    </source>
</evidence>
<dbReference type="STRING" id="1522189.A0A316W5V0"/>
<evidence type="ECO:0000313" key="9">
    <source>
        <dbReference type="EMBL" id="PWN45257.1"/>
    </source>
</evidence>
<dbReference type="GO" id="GO:0005634">
    <property type="term" value="C:nucleus"/>
    <property type="evidence" value="ECO:0007669"/>
    <property type="project" value="UniProtKB-SubCell"/>
</dbReference>
<dbReference type="PROSITE" id="PS50071">
    <property type="entry name" value="HOMEOBOX_2"/>
    <property type="match status" value="1"/>
</dbReference>
<dbReference type="GO" id="GO:0000978">
    <property type="term" value="F:RNA polymerase II cis-regulatory region sequence-specific DNA binding"/>
    <property type="evidence" value="ECO:0007669"/>
    <property type="project" value="TreeGrafter"/>
</dbReference>
<dbReference type="AlphaFoldDB" id="A0A316W5V0"/>
<protein>
    <recommendedName>
        <fullName evidence="8">Homeobox domain-containing protein</fullName>
    </recommendedName>
</protein>
<sequence>MSSHFQQHQPGLETSSLGLIWPDTRQQITANTFDMPSDLQALNTANVLANQSSSGAEARDFAEAPYQLRKRRPTLSLDSGATRPHASDTAISGPHDVQRSSSSSRLAPRAAFRQGKKRNKMSQWQLEVLEEFFDHNANPIGQTRADLAKRINCSDRSVQIWFQNRRARANPPYKLQFHFKYSMEKLHRRIRCILDARSRQKRKASGGAPGPNVPQTGRFKSETSSLPPPTPASLRHSLGGSTSASAYTSPSTTQLGLAGGVDWESSAGSLFSGLEPSIKFPVTSLTVGTWRRVQPGLTCFFSRANKRFEWRLINDSIGFKLELPWKIVKSISLEGPFDSAGAAQGRISIQLHRAPLFYLEVFRSNERDGSESTTKSWRQNDDFTQERQASEVLLHELEGPYEQLRVAVHHLMTLEPGLRLLMRSSGINAAQMFMSPSPTTGTSSAFATGTPWSTALQAYQDPNGHAGNTLELFDATVDRAHPHGSGRMQFQPGHDMSDLYRSTSFPSPGFDALPGGFPKPSPNGSADSIPWPQSSPSLLDSAYDPALGFASTPLSSPASTNLASLTASPITNTSLGLGALRVHDRDAYNEFANGHIPAPSSIPTSAPPSMTSWPALDWSRPSQAFTRAYGSIGSDNRFVAQPTQPTQPAQPPNSYVKVLEHGTMSAPPHGRMAPLPSISDAAQERGSESGSTLSVGMGVSAMSSSSTHGSQPTSMQHTEDSPLSDPPSGSAA</sequence>
<feature type="region of interest" description="Disordered" evidence="7">
    <location>
        <begin position="663"/>
        <end position="732"/>
    </location>
</feature>
<dbReference type="GO" id="GO:0006357">
    <property type="term" value="P:regulation of transcription by RNA polymerase II"/>
    <property type="evidence" value="ECO:0007669"/>
    <property type="project" value="TreeGrafter"/>
</dbReference>